<evidence type="ECO:0000313" key="6">
    <source>
        <dbReference type="EMBL" id="JAC29902.1"/>
    </source>
</evidence>
<dbReference type="PROSITE" id="PS50089">
    <property type="entry name" value="ZF_RING_2"/>
    <property type="match status" value="1"/>
</dbReference>
<organism evidence="6">
    <name type="scientific">Amblyomma triste</name>
    <name type="common">Neotropical tick</name>
    <dbReference type="NCBI Taxonomy" id="251400"/>
    <lineage>
        <taxon>Eukaryota</taxon>
        <taxon>Metazoa</taxon>
        <taxon>Ecdysozoa</taxon>
        <taxon>Arthropoda</taxon>
        <taxon>Chelicerata</taxon>
        <taxon>Arachnida</taxon>
        <taxon>Acari</taxon>
        <taxon>Parasitiformes</taxon>
        <taxon>Ixodida</taxon>
        <taxon>Ixodoidea</taxon>
        <taxon>Ixodidae</taxon>
        <taxon>Amblyomminae</taxon>
        <taxon>Amblyomma</taxon>
    </lineage>
</organism>
<dbReference type="GO" id="GO:0008270">
    <property type="term" value="F:zinc ion binding"/>
    <property type="evidence" value="ECO:0007669"/>
    <property type="project" value="UniProtKB-KW"/>
</dbReference>
<protein>
    <submittedName>
        <fullName evidence="6">Putative tnf receptor-associated factor ixodes scapularis tnf receptor-associated factor</fullName>
    </submittedName>
</protein>
<feature type="non-terminal residue" evidence="6">
    <location>
        <position position="237"/>
    </location>
</feature>
<keyword evidence="6" id="KW-0675">Receptor</keyword>
<dbReference type="EMBL" id="GBBM01005516">
    <property type="protein sequence ID" value="JAC29902.1"/>
    <property type="molecule type" value="mRNA"/>
</dbReference>
<evidence type="ECO:0000256" key="2">
    <source>
        <dbReference type="ARBA" id="ARBA00022833"/>
    </source>
</evidence>
<evidence type="ECO:0000256" key="3">
    <source>
        <dbReference type="PROSITE-ProRule" id="PRU00175"/>
    </source>
</evidence>
<evidence type="ECO:0000256" key="4">
    <source>
        <dbReference type="SAM" id="Coils"/>
    </source>
</evidence>
<dbReference type="AlphaFoldDB" id="A0A023G7W2"/>
<dbReference type="Gene3D" id="3.30.40.10">
    <property type="entry name" value="Zinc/RING finger domain, C3HC4 (zinc finger)"/>
    <property type="match status" value="1"/>
</dbReference>
<keyword evidence="1 3" id="KW-0479">Metal-binding</keyword>
<sequence length="237" mass="26112">MPDSERPRVQHRLRDYALGVNWRLTRFVECVPATFVCCLCSVIPKRTLVLPCAHALCEPCHRAITNEGTGVCPLDMVPFVQDECHGNSMAARRANSLTAHCWNETQGCEFVGNVEAVLQHYEEECAFHALDCPRCAVSVLHRDLPAHYLAGCIASALPEDTGQPFLPGTPMSSHDWSDTLGELKAVLAQTCNDQLASIQSQMNELTQRLESQGAQLLEVTRSLRESEGHAQNGMAGR</sequence>
<dbReference type="SUPFAM" id="SSF49599">
    <property type="entry name" value="TRAF domain-like"/>
    <property type="match status" value="1"/>
</dbReference>
<name>A0A023G7W2_AMBTT</name>
<keyword evidence="2" id="KW-0862">Zinc</keyword>
<dbReference type="InterPro" id="IPR001841">
    <property type="entry name" value="Znf_RING"/>
</dbReference>
<evidence type="ECO:0000259" key="5">
    <source>
        <dbReference type="PROSITE" id="PS50089"/>
    </source>
</evidence>
<proteinExistence type="evidence at transcript level"/>
<dbReference type="SUPFAM" id="SSF57850">
    <property type="entry name" value="RING/U-box"/>
    <property type="match status" value="1"/>
</dbReference>
<accession>A0A023G7W2</accession>
<feature type="coiled-coil region" evidence="4">
    <location>
        <begin position="188"/>
        <end position="215"/>
    </location>
</feature>
<feature type="domain" description="RING-type" evidence="5">
    <location>
        <begin position="37"/>
        <end position="75"/>
    </location>
</feature>
<dbReference type="CDD" id="cd16449">
    <property type="entry name" value="RING-HC"/>
    <property type="match status" value="1"/>
</dbReference>
<keyword evidence="4" id="KW-0175">Coiled coil</keyword>
<evidence type="ECO:0000256" key="1">
    <source>
        <dbReference type="ARBA" id="ARBA00022771"/>
    </source>
</evidence>
<keyword evidence="1 3" id="KW-0863">Zinc-finger</keyword>
<reference evidence="6" key="1">
    <citation type="submission" date="2014-03" db="EMBL/GenBank/DDBJ databases">
        <title>The sialotranscriptome of Amblyomma triste, Amblyomma parvum and Amblyomma cajennense ticks, uncovered by 454-based RNA-seq.</title>
        <authorList>
            <person name="Garcia G.R."/>
            <person name="Gardinassi L.G."/>
            <person name="Ribeiro J.M."/>
            <person name="Anatriello E."/>
            <person name="Ferreira B.R."/>
            <person name="Moreira H.N."/>
            <person name="Mafra C."/>
            <person name="Olegario M.M."/>
            <person name="Szabo P.J."/>
            <person name="Miranda-Santos I.K."/>
            <person name="Maruyama S.R."/>
        </authorList>
    </citation>
    <scope>NUCLEOTIDE SEQUENCE</scope>
    <source>
        <strain evidence="6">Mato Grasso do Sul</strain>
        <tissue evidence="6">Salivary glands</tissue>
    </source>
</reference>
<dbReference type="InterPro" id="IPR013083">
    <property type="entry name" value="Znf_RING/FYVE/PHD"/>
</dbReference>